<dbReference type="Gene3D" id="3.90.79.10">
    <property type="entry name" value="Nucleoside Triphosphate Pyrophosphohydrolase"/>
    <property type="match status" value="1"/>
</dbReference>
<dbReference type="PANTHER" id="PTHR21340">
    <property type="entry name" value="DIADENOSINE 5,5-P1,P4-TETRAPHOSPHATE PYROPHOSPHOHYDROLASE MUTT"/>
    <property type="match status" value="1"/>
</dbReference>
<feature type="region of interest" description="Disordered" evidence="3">
    <location>
        <begin position="1"/>
        <end position="36"/>
    </location>
</feature>
<dbReference type="SUPFAM" id="SSF55811">
    <property type="entry name" value="Nudix"/>
    <property type="match status" value="1"/>
</dbReference>
<dbReference type="InterPro" id="IPR000086">
    <property type="entry name" value="NUDIX_hydrolase_dom"/>
</dbReference>
<dbReference type="Pfam" id="PF00293">
    <property type="entry name" value="NUDIX"/>
    <property type="match status" value="1"/>
</dbReference>
<dbReference type="InterPro" id="IPR020476">
    <property type="entry name" value="Nudix_hydrolase"/>
</dbReference>
<dbReference type="EMBL" id="PFEU01000018">
    <property type="protein sequence ID" value="PJE76592.1"/>
    <property type="molecule type" value="Genomic_DNA"/>
</dbReference>
<dbReference type="GO" id="GO:0006754">
    <property type="term" value="P:ATP biosynthetic process"/>
    <property type="evidence" value="ECO:0007669"/>
    <property type="project" value="TreeGrafter"/>
</dbReference>
<comment type="similarity">
    <text evidence="2">Belongs to the Nudix hydrolase family.</text>
</comment>
<dbReference type="PRINTS" id="PR00502">
    <property type="entry name" value="NUDIXFAMILY"/>
</dbReference>
<name>A0A2M8LGL7_9BACT</name>
<evidence type="ECO:0000256" key="2">
    <source>
        <dbReference type="RuleBase" id="RU003476"/>
    </source>
</evidence>
<proteinExistence type="inferred from homology"/>
<dbReference type="PANTHER" id="PTHR21340:SF0">
    <property type="entry name" value="BIS(5'-NUCLEOSYL)-TETRAPHOSPHATASE [ASYMMETRICAL]"/>
    <property type="match status" value="1"/>
</dbReference>
<evidence type="ECO:0000313" key="6">
    <source>
        <dbReference type="Proteomes" id="UP000231436"/>
    </source>
</evidence>
<gene>
    <name evidence="5" type="ORF">COV05_04470</name>
</gene>
<accession>A0A2M8LGL7</accession>
<keyword evidence="1 2" id="KW-0378">Hydrolase</keyword>
<dbReference type="InterPro" id="IPR015797">
    <property type="entry name" value="NUDIX_hydrolase-like_dom_sf"/>
</dbReference>
<reference evidence="6" key="1">
    <citation type="submission" date="2017-09" db="EMBL/GenBank/DDBJ databases">
        <title>Depth-based differentiation of microbial function through sediment-hosted aquifers and enrichment of novel symbionts in the deep terrestrial subsurface.</title>
        <authorList>
            <person name="Probst A.J."/>
            <person name="Ladd B."/>
            <person name="Jarett J.K."/>
            <person name="Geller-Mcgrath D.E."/>
            <person name="Sieber C.M.K."/>
            <person name="Emerson J.B."/>
            <person name="Anantharaman K."/>
            <person name="Thomas B.C."/>
            <person name="Malmstrom R."/>
            <person name="Stieglmeier M."/>
            <person name="Klingl A."/>
            <person name="Woyke T."/>
            <person name="Ryan C.M."/>
            <person name="Banfield J.F."/>
        </authorList>
    </citation>
    <scope>NUCLEOTIDE SEQUENCE [LARGE SCALE GENOMIC DNA]</scope>
</reference>
<evidence type="ECO:0000256" key="3">
    <source>
        <dbReference type="SAM" id="MobiDB-lite"/>
    </source>
</evidence>
<organism evidence="5 6">
    <name type="scientific">Candidatus Uhrbacteria bacterium CG10_big_fil_rev_8_21_14_0_10_48_16</name>
    <dbReference type="NCBI Taxonomy" id="1975038"/>
    <lineage>
        <taxon>Bacteria</taxon>
        <taxon>Candidatus Uhriibacteriota</taxon>
    </lineage>
</organism>
<evidence type="ECO:0000256" key="1">
    <source>
        <dbReference type="ARBA" id="ARBA00022801"/>
    </source>
</evidence>
<dbReference type="InterPro" id="IPR051325">
    <property type="entry name" value="Nudix_hydrolase_domain"/>
</dbReference>
<dbReference type="GO" id="GO:0004081">
    <property type="term" value="F:bis(5'-nucleosyl)-tetraphosphatase (asymmetrical) activity"/>
    <property type="evidence" value="ECO:0007669"/>
    <property type="project" value="TreeGrafter"/>
</dbReference>
<dbReference type="GO" id="GO:0006167">
    <property type="term" value="P:AMP biosynthetic process"/>
    <property type="evidence" value="ECO:0007669"/>
    <property type="project" value="TreeGrafter"/>
</dbReference>
<dbReference type="PROSITE" id="PS51462">
    <property type="entry name" value="NUDIX"/>
    <property type="match status" value="1"/>
</dbReference>
<feature type="compositionally biased region" description="Basic residues" evidence="3">
    <location>
        <begin position="7"/>
        <end position="17"/>
    </location>
</feature>
<dbReference type="Proteomes" id="UP000231436">
    <property type="component" value="Unassembled WGS sequence"/>
</dbReference>
<feature type="domain" description="Nudix hydrolase" evidence="4">
    <location>
        <begin position="35"/>
        <end position="175"/>
    </location>
</feature>
<comment type="caution">
    <text evidence="5">The sequence shown here is derived from an EMBL/GenBank/DDBJ whole genome shotgun (WGS) entry which is preliminary data.</text>
</comment>
<evidence type="ECO:0000259" key="4">
    <source>
        <dbReference type="PROSITE" id="PS51462"/>
    </source>
</evidence>
<evidence type="ECO:0000313" key="5">
    <source>
        <dbReference type="EMBL" id="PJE76592.1"/>
    </source>
</evidence>
<dbReference type="PROSITE" id="PS00893">
    <property type="entry name" value="NUDIX_BOX"/>
    <property type="match status" value="1"/>
</dbReference>
<sequence>MTIKKPPSAKRVNKRKAPSSGKGPSTRQTKKEPVQREISAGGIVFRTSGNSILFAMMKDSYGKWTFPKGHVEAGEDIEEAAARETLEELGLQQIRLLDYLGKIDIWFRDKFHKKGQLIHKDIHYYLFQSPVGSELHPDPEEHVYEARWVPLGKVEKASSYPDMVPIVKRALELVKQLRK</sequence>
<dbReference type="AlphaFoldDB" id="A0A2M8LGL7"/>
<dbReference type="CDD" id="cd03673">
    <property type="entry name" value="NUDIX_Ap6A_hydrolase"/>
    <property type="match status" value="1"/>
</dbReference>
<dbReference type="InterPro" id="IPR020084">
    <property type="entry name" value="NUDIX_hydrolase_CS"/>
</dbReference>
<protein>
    <submittedName>
        <fullName evidence="5">NUDIX hydrolase</fullName>
    </submittedName>
</protein>